<dbReference type="GO" id="GO:0031941">
    <property type="term" value="C:filamentous actin"/>
    <property type="evidence" value="ECO:0007669"/>
    <property type="project" value="TreeGrafter"/>
</dbReference>
<dbReference type="GO" id="GO:0030036">
    <property type="term" value="P:actin cytoskeleton organization"/>
    <property type="evidence" value="ECO:0007669"/>
    <property type="project" value="TreeGrafter"/>
</dbReference>
<evidence type="ECO:0000256" key="4">
    <source>
        <dbReference type="SAM" id="Coils"/>
    </source>
</evidence>
<dbReference type="Proteomes" id="UP001152798">
    <property type="component" value="Chromosome 1"/>
</dbReference>
<dbReference type="GO" id="GO:0005912">
    <property type="term" value="C:adherens junction"/>
    <property type="evidence" value="ECO:0007669"/>
    <property type="project" value="TreeGrafter"/>
</dbReference>
<dbReference type="EMBL" id="OV725077">
    <property type="protein sequence ID" value="CAH1390812.1"/>
    <property type="molecule type" value="Genomic_DNA"/>
</dbReference>
<keyword evidence="3" id="KW-0479">Metal-binding</keyword>
<dbReference type="GO" id="GO:0051371">
    <property type="term" value="F:muscle alpha-actinin binding"/>
    <property type="evidence" value="ECO:0007669"/>
    <property type="project" value="TreeGrafter"/>
</dbReference>
<reference evidence="6" key="1">
    <citation type="submission" date="2022-01" db="EMBL/GenBank/DDBJ databases">
        <authorList>
            <person name="King R."/>
        </authorList>
    </citation>
    <scope>NUCLEOTIDE SEQUENCE</scope>
</reference>
<protein>
    <recommendedName>
        <fullName evidence="5">PDZ domain-containing protein</fullName>
    </recommendedName>
</protein>
<dbReference type="Pfam" id="PF00595">
    <property type="entry name" value="PDZ"/>
    <property type="match status" value="1"/>
</dbReference>
<dbReference type="SMART" id="SM00228">
    <property type="entry name" value="PDZ"/>
    <property type="match status" value="1"/>
</dbReference>
<keyword evidence="2" id="KW-0963">Cytoplasm</keyword>
<dbReference type="GO" id="GO:0061061">
    <property type="term" value="P:muscle structure development"/>
    <property type="evidence" value="ECO:0007669"/>
    <property type="project" value="TreeGrafter"/>
</dbReference>
<dbReference type="PANTHER" id="PTHR24214:SF38">
    <property type="entry name" value="PDZ AND LIM DOMAIN PROTEIN ZASP-RELATED"/>
    <property type="match status" value="1"/>
</dbReference>
<dbReference type="Gene3D" id="2.30.42.10">
    <property type="match status" value="1"/>
</dbReference>
<organism evidence="6 7">
    <name type="scientific">Nezara viridula</name>
    <name type="common">Southern green stink bug</name>
    <name type="synonym">Cimex viridulus</name>
    <dbReference type="NCBI Taxonomy" id="85310"/>
    <lineage>
        <taxon>Eukaryota</taxon>
        <taxon>Metazoa</taxon>
        <taxon>Ecdysozoa</taxon>
        <taxon>Arthropoda</taxon>
        <taxon>Hexapoda</taxon>
        <taxon>Insecta</taxon>
        <taxon>Pterygota</taxon>
        <taxon>Neoptera</taxon>
        <taxon>Paraneoptera</taxon>
        <taxon>Hemiptera</taxon>
        <taxon>Heteroptera</taxon>
        <taxon>Panheteroptera</taxon>
        <taxon>Pentatomomorpha</taxon>
        <taxon>Pentatomoidea</taxon>
        <taxon>Pentatomidae</taxon>
        <taxon>Pentatominae</taxon>
        <taxon>Nezara</taxon>
    </lineage>
</organism>
<proteinExistence type="predicted"/>
<dbReference type="AlphaFoldDB" id="A0A9P0H2Z2"/>
<feature type="domain" description="PDZ" evidence="5">
    <location>
        <begin position="4"/>
        <end position="87"/>
    </location>
</feature>
<dbReference type="SUPFAM" id="SSF50156">
    <property type="entry name" value="PDZ domain-like"/>
    <property type="match status" value="1"/>
</dbReference>
<evidence type="ECO:0000256" key="1">
    <source>
        <dbReference type="ARBA" id="ARBA00004496"/>
    </source>
</evidence>
<dbReference type="InterPro" id="IPR036034">
    <property type="entry name" value="PDZ_sf"/>
</dbReference>
<name>A0A9P0H2Z2_NEZVI</name>
<sequence length="771" mass="87784">MCEELHLERLNNRVSWGFRLTGGLDFGTPLSIIKVIGGSVAELGGVQVGDLVQEINGQQTKNFTHTDAQNCIAKAQNHLRLLVLRGSLVTPPLTPLRGMTPEIGYTENSHYQNSINNADLNERLANSTGDGFKNAPITQQKIGSTATMSKPKYSVNEKGQLLAGDRILSDVEIAELITSNEEVLDEGVLGINFKKFLPQVDFIRKSEVFKLLQNENTKKEIPEHIQLKKDPNKRFSTFLQKPSIPKESPGGPKFLHFKPPRFLPKQPEKKFEWPVLKPWQRPKKPTPEPPVHSVLWLFLEEKGEEIIGGRWGSDAEERENLSRNSFVEFDRDSMCSSMKLHDEDSASVTSKEFGRESQMSRIDESLNETEEALNGTATAQAESDIHEDQSKLQYSWYIEQQEGDISEIRESMMEANKEITDIKKTITDERDDIYDDREEMQFEEGYYAEDIEQKVTADQAYNKNVVNNDLLSQLYQIQYQIEALENEVTNDVQTQLHAVKEQISKIVDAKASHSKTYQVEEEQFEAQFKGNLKTGEKTMHYETLNAPNGKEIRGVVGNKEIISRNSAIHEESSRTVQENVKSDVVSSESVNKKGNITETVEETIETFEAEISEHQEYETTQVEIEGFKGYQYEIMEAPDPDVEVITIPIKKKILPITPQRRPIVLPGGRMWRNPKDAEHEEFYQGILVAQADVLVGSTENVNYTKYMPPKIDMSTSEVYRLIHEAEDPIKKKNEEQILKEKNYCEPISKRHFYAATLKEPDPIGVVELSDL</sequence>
<evidence type="ECO:0000259" key="5">
    <source>
        <dbReference type="PROSITE" id="PS50106"/>
    </source>
</evidence>
<dbReference type="GO" id="GO:0005737">
    <property type="term" value="C:cytoplasm"/>
    <property type="evidence" value="ECO:0007669"/>
    <property type="project" value="UniProtKB-SubCell"/>
</dbReference>
<dbReference type="InterPro" id="IPR001478">
    <property type="entry name" value="PDZ"/>
</dbReference>
<evidence type="ECO:0000256" key="3">
    <source>
        <dbReference type="ARBA" id="ARBA00023038"/>
    </source>
</evidence>
<evidence type="ECO:0000256" key="2">
    <source>
        <dbReference type="ARBA" id="ARBA00022490"/>
    </source>
</evidence>
<dbReference type="OrthoDB" id="44841at2759"/>
<dbReference type="PROSITE" id="PS50106">
    <property type="entry name" value="PDZ"/>
    <property type="match status" value="1"/>
</dbReference>
<dbReference type="PANTHER" id="PTHR24214">
    <property type="entry name" value="PDZ AND LIM DOMAIN PROTEIN ZASP"/>
    <property type="match status" value="1"/>
</dbReference>
<keyword evidence="7" id="KW-1185">Reference proteome</keyword>
<dbReference type="FunFam" id="2.30.42.10:FF:000055">
    <property type="entry name" value="PDZ and LIM domain protein 3"/>
    <property type="match status" value="1"/>
</dbReference>
<keyword evidence="4" id="KW-0175">Coiled coil</keyword>
<evidence type="ECO:0000313" key="6">
    <source>
        <dbReference type="EMBL" id="CAH1390812.1"/>
    </source>
</evidence>
<keyword evidence="3" id="KW-0440">LIM domain</keyword>
<keyword evidence="3" id="KW-0862">Zinc</keyword>
<dbReference type="GO" id="GO:0003779">
    <property type="term" value="F:actin binding"/>
    <property type="evidence" value="ECO:0007669"/>
    <property type="project" value="TreeGrafter"/>
</dbReference>
<accession>A0A9P0H2Z2</accession>
<dbReference type="InterPro" id="IPR050604">
    <property type="entry name" value="PDZ-LIM_domain"/>
</dbReference>
<gene>
    <name evidence="6" type="ORF">NEZAVI_LOCUS1943</name>
</gene>
<dbReference type="GO" id="GO:0001725">
    <property type="term" value="C:stress fiber"/>
    <property type="evidence" value="ECO:0007669"/>
    <property type="project" value="TreeGrafter"/>
</dbReference>
<comment type="subcellular location">
    <subcellularLocation>
        <location evidence="1">Cytoplasm</location>
    </subcellularLocation>
</comment>
<evidence type="ECO:0000313" key="7">
    <source>
        <dbReference type="Proteomes" id="UP001152798"/>
    </source>
</evidence>
<feature type="coiled-coil region" evidence="4">
    <location>
        <begin position="398"/>
        <end position="432"/>
    </location>
</feature>